<dbReference type="Proteomes" id="UP000250235">
    <property type="component" value="Unassembled WGS sequence"/>
</dbReference>
<dbReference type="EMBL" id="KQ999948">
    <property type="protein sequence ID" value="KZV40523.1"/>
    <property type="molecule type" value="Genomic_DNA"/>
</dbReference>
<dbReference type="AlphaFoldDB" id="A0A2Z7C7Q2"/>
<organism evidence="1 2">
    <name type="scientific">Dorcoceras hygrometricum</name>
    <dbReference type="NCBI Taxonomy" id="472368"/>
    <lineage>
        <taxon>Eukaryota</taxon>
        <taxon>Viridiplantae</taxon>
        <taxon>Streptophyta</taxon>
        <taxon>Embryophyta</taxon>
        <taxon>Tracheophyta</taxon>
        <taxon>Spermatophyta</taxon>
        <taxon>Magnoliopsida</taxon>
        <taxon>eudicotyledons</taxon>
        <taxon>Gunneridae</taxon>
        <taxon>Pentapetalae</taxon>
        <taxon>asterids</taxon>
        <taxon>lamiids</taxon>
        <taxon>Lamiales</taxon>
        <taxon>Gesneriaceae</taxon>
        <taxon>Didymocarpoideae</taxon>
        <taxon>Trichosporeae</taxon>
        <taxon>Loxocarpinae</taxon>
        <taxon>Dorcoceras</taxon>
    </lineage>
</organism>
<evidence type="ECO:0000313" key="2">
    <source>
        <dbReference type="Proteomes" id="UP000250235"/>
    </source>
</evidence>
<reference evidence="1 2" key="1">
    <citation type="journal article" date="2015" name="Proc. Natl. Acad. Sci. U.S.A.">
        <title>The resurrection genome of Boea hygrometrica: A blueprint for survival of dehydration.</title>
        <authorList>
            <person name="Xiao L."/>
            <person name="Yang G."/>
            <person name="Zhang L."/>
            <person name="Yang X."/>
            <person name="Zhao S."/>
            <person name="Ji Z."/>
            <person name="Zhou Q."/>
            <person name="Hu M."/>
            <person name="Wang Y."/>
            <person name="Chen M."/>
            <person name="Xu Y."/>
            <person name="Jin H."/>
            <person name="Xiao X."/>
            <person name="Hu G."/>
            <person name="Bao F."/>
            <person name="Hu Y."/>
            <person name="Wan P."/>
            <person name="Li L."/>
            <person name="Deng X."/>
            <person name="Kuang T."/>
            <person name="Xiang C."/>
            <person name="Zhu J.K."/>
            <person name="Oliver M.J."/>
            <person name="He Y."/>
        </authorList>
    </citation>
    <scope>NUCLEOTIDE SEQUENCE [LARGE SCALE GENOMIC DNA]</scope>
    <source>
        <strain evidence="2">cv. XS01</strain>
    </source>
</reference>
<proteinExistence type="predicted"/>
<accession>A0A2Z7C7Q2</accession>
<evidence type="ECO:0000313" key="1">
    <source>
        <dbReference type="EMBL" id="KZV40523.1"/>
    </source>
</evidence>
<gene>
    <name evidence="1" type="ORF">F511_22362</name>
</gene>
<keyword evidence="2" id="KW-1185">Reference proteome</keyword>
<sequence length="182" mass="20392">MSTLSGESQRFGLTTEGRLLVNPAELTAGVVAQNSCCYCKRFVPLWGNSGRYIILDSAVGRFEKDLFSAVGCCGVVSISWYGVVSCCVIEEQRLLVSAVPVEKKRRIQFYCSSEHFFPRFLSIPAVVLNDIGGADLPEFISELEMNSFVRYLNRFKALRGICRGCRSQEESVLLRPRVCRGW</sequence>
<protein>
    <submittedName>
        <fullName evidence="1">Uncharacterized protein</fullName>
    </submittedName>
</protein>
<name>A0A2Z7C7Q2_9LAMI</name>